<accession>A0A8T7M5X7</accession>
<evidence type="ECO:0000259" key="2">
    <source>
        <dbReference type="PROSITE" id="PS50894"/>
    </source>
</evidence>
<dbReference type="GO" id="GO:0000160">
    <property type="term" value="P:phosphorelay signal transduction system"/>
    <property type="evidence" value="ECO:0007669"/>
    <property type="project" value="InterPro"/>
</dbReference>
<dbReference type="Proteomes" id="UP001431572">
    <property type="component" value="Chromosome 2"/>
</dbReference>
<protein>
    <submittedName>
        <fullName evidence="3">Hpt domain-containing protein</fullName>
    </submittedName>
</protein>
<dbReference type="Gene3D" id="1.20.120.160">
    <property type="entry name" value="HPT domain"/>
    <property type="match status" value="1"/>
</dbReference>
<evidence type="ECO:0000313" key="5">
    <source>
        <dbReference type="Proteomes" id="UP000521676"/>
    </source>
</evidence>
<dbReference type="InterPro" id="IPR008207">
    <property type="entry name" value="Sig_transdc_His_kin_Hpt_dom"/>
</dbReference>
<dbReference type="SUPFAM" id="SSF47226">
    <property type="entry name" value="Histidine-containing phosphotransfer domain, HPT domain"/>
    <property type="match status" value="1"/>
</dbReference>
<feature type="domain" description="HPt" evidence="2">
    <location>
        <begin position="21"/>
        <end position="122"/>
    </location>
</feature>
<sequence>MSVPPTSLKWVLRFKQEAAAHLQLLEQGLRQVQPNIPSQPVENTDQLTALNPELREFFRLGHTIKGSAAMVGLQEIADKAERLENSLHKVFKRPNLFSELKRQRLLALVAELTREVDEIGKG</sequence>
<organism evidence="3 5">
    <name type="scientific">Candidatus Chlorohelix allophototropha</name>
    <dbReference type="NCBI Taxonomy" id="3003348"/>
    <lineage>
        <taxon>Bacteria</taxon>
        <taxon>Bacillati</taxon>
        <taxon>Chloroflexota</taxon>
        <taxon>Chloroflexia</taxon>
        <taxon>Candidatus Chloroheliales</taxon>
        <taxon>Candidatus Chloroheliaceae</taxon>
        <taxon>Candidatus Chlorohelix</taxon>
    </lineage>
</organism>
<proteinExistence type="predicted"/>
<keyword evidence="1" id="KW-0597">Phosphoprotein</keyword>
<dbReference type="EMBL" id="CP128400">
    <property type="protein sequence ID" value="WJW69419.1"/>
    <property type="molecule type" value="Genomic_DNA"/>
</dbReference>
<reference evidence="4" key="2">
    <citation type="journal article" date="2024" name="Nature">
        <title>Anoxygenic phototroph of the Chloroflexota uses a type I reaction centre.</title>
        <authorList>
            <person name="Tsuji J.M."/>
            <person name="Shaw N.A."/>
            <person name="Nagashima S."/>
            <person name="Venkiteswaran J.J."/>
            <person name="Schiff S.L."/>
            <person name="Watanabe T."/>
            <person name="Fukui M."/>
            <person name="Hanada S."/>
            <person name="Tank M."/>
            <person name="Neufeld J.D."/>
        </authorList>
    </citation>
    <scope>NUCLEOTIDE SEQUENCE</scope>
    <source>
        <strain evidence="4">L227-S17</strain>
    </source>
</reference>
<dbReference type="CDD" id="cd00088">
    <property type="entry name" value="HPT"/>
    <property type="match status" value="1"/>
</dbReference>
<evidence type="ECO:0000313" key="6">
    <source>
        <dbReference type="Proteomes" id="UP001431572"/>
    </source>
</evidence>
<reference evidence="3 5" key="1">
    <citation type="submission" date="2020-06" db="EMBL/GenBank/DDBJ databases">
        <title>Anoxygenic phototrophic Chloroflexota member uses a Type I reaction center.</title>
        <authorList>
            <person name="Tsuji J.M."/>
            <person name="Shaw N.A."/>
            <person name="Nagashima S."/>
            <person name="Venkiteswaran J."/>
            <person name="Schiff S.L."/>
            <person name="Hanada S."/>
            <person name="Tank M."/>
            <person name="Neufeld J.D."/>
        </authorList>
    </citation>
    <scope>NUCLEOTIDE SEQUENCE [LARGE SCALE GENOMIC DNA]</scope>
    <source>
        <strain evidence="3">L227-S17</strain>
    </source>
</reference>
<dbReference type="InterPro" id="IPR036641">
    <property type="entry name" value="HPT_dom_sf"/>
</dbReference>
<evidence type="ECO:0000313" key="3">
    <source>
        <dbReference type="EMBL" id="NWJ47505.1"/>
    </source>
</evidence>
<dbReference type="Pfam" id="PF01627">
    <property type="entry name" value="Hpt"/>
    <property type="match status" value="1"/>
</dbReference>
<keyword evidence="6" id="KW-1185">Reference proteome</keyword>
<feature type="modified residue" description="Phosphohistidine" evidence="1">
    <location>
        <position position="62"/>
    </location>
</feature>
<name>A0A8T7M5X7_9CHLR</name>
<dbReference type="AlphaFoldDB" id="A0A8T7M5X7"/>
<evidence type="ECO:0000313" key="4">
    <source>
        <dbReference type="EMBL" id="WJW69419.1"/>
    </source>
</evidence>
<dbReference type="PROSITE" id="PS50894">
    <property type="entry name" value="HPT"/>
    <property type="match status" value="1"/>
</dbReference>
<dbReference type="Proteomes" id="UP000521676">
    <property type="component" value="Unassembled WGS sequence"/>
</dbReference>
<dbReference type="RefSeq" id="WP_341471303.1">
    <property type="nucleotide sequence ID" value="NZ_CP128400.1"/>
</dbReference>
<dbReference type="SMART" id="SM00073">
    <property type="entry name" value="HPT"/>
    <property type="match status" value="1"/>
</dbReference>
<gene>
    <name evidence="3" type="ORF">HXX08_16730</name>
    <name evidence="4" type="ORF">OZ401_003028</name>
</gene>
<evidence type="ECO:0000256" key="1">
    <source>
        <dbReference type="PROSITE-ProRule" id="PRU00110"/>
    </source>
</evidence>
<dbReference type="EMBL" id="JACATZ010000003">
    <property type="protein sequence ID" value="NWJ47505.1"/>
    <property type="molecule type" value="Genomic_DNA"/>
</dbReference>